<keyword evidence="1" id="KW-0472">Membrane</keyword>
<name>A0ABQ6N7C7_9STRA</name>
<sequence length="180" mass="20379">MTSPLLSKGLFRRSLTTPSPPRPSQLVEMTEGNATLAVMNAAAYCALSKADKAAEEHLTLCPWPYVPGNCTETWPEYVGATSTISSIVYGVLFGVMFIVNVRYNVWAWQRQKMKKKNFFDRTAAEWLCLYYVIAMFLRLVIELDFGNAKGIISFKLEFVIQKVLAGILMCTLYTKKEKRV</sequence>
<feature type="transmembrane region" description="Helical" evidence="1">
    <location>
        <begin position="123"/>
        <end position="141"/>
    </location>
</feature>
<comment type="caution">
    <text evidence="2">The sequence shown here is derived from an EMBL/GenBank/DDBJ whole genome shotgun (WGS) entry which is preliminary data.</text>
</comment>
<feature type="transmembrane region" description="Helical" evidence="1">
    <location>
        <begin position="84"/>
        <end position="103"/>
    </location>
</feature>
<reference evidence="2 3" key="1">
    <citation type="journal article" date="2023" name="Commun. Biol.">
        <title>Genome analysis of Parmales, the sister group of diatoms, reveals the evolutionary specialization of diatoms from phago-mixotrophs to photoautotrophs.</title>
        <authorList>
            <person name="Ban H."/>
            <person name="Sato S."/>
            <person name="Yoshikawa S."/>
            <person name="Yamada K."/>
            <person name="Nakamura Y."/>
            <person name="Ichinomiya M."/>
            <person name="Sato N."/>
            <person name="Blanc-Mathieu R."/>
            <person name="Endo H."/>
            <person name="Kuwata A."/>
            <person name="Ogata H."/>
        </authorList>
    </citation>
    <scope>NUCLEOTIDE SEQUENCE [LARGE SCALE GENOMIC DNA]</scope>
</reference>
<accession>A0ABQ6N7C7</accession>
<keyword evidence="3" id="KW-1185">Reference proteome</keyword>
<protein>
    <submittedName>
        <fullName evidence="2">Uncharacterized protein</fullName>
    </submittedName>
</protein>
<gene>
    <name evidence="2" type="ORF">TeGR_g9480</name>
</gene>
<keyword evidence="1" id="KW-0812">Transmembrane</keyword>
<evidence type="ECO:0000313" key="2">
    <source>
        <dbReference type="EMBL" id="GMI42630.1"/>
    </source>
</evidence>
<feature type="transmembrane region" description="Helical" evidence="1">
    <location>
        <begin position="153"/>
        <end position="174"/>
    </location>
</feature>
<evidence type="ECO:0000313" key="3">
    <source>
        <dbReference type="Proteomes" id="UP001165060"/>
    </source>
</evidence>
<proteinExistence type="predicted"/>
<keyword evidence="1" id="KW-1133">Transmembrane helix</keyword>
<dbReference type="Proteomes" id="UP001165060">
    <property type="component" value="Unassembled WGS sequence"/>
</dbReference>
<evidence type="ECO:0000256" key="1">
    <source>
        <dbReference type="SAM" id="Phobius"/>
    </source>
</evidence>
<dbReference type="EMBL" id="BRYB01001080">
    <property type="protein sequence ID" value="GMI42630.1"/>
    <property type="molecule type" value="Genomic_DNA"/>
</dbReference>
<organism evidence="2 3">
    <name type="scientific">Tetraparma gracilis</name>
    <dbReference type="NCBI Taxonomy" id="2962635"/>
    <lineage>
        <taxon>Eukaryota</taxon>
        <taxon>Sar</taxon>
        <taxon>Stramenopiles</taxon>
        <taxon>Ochrophyta</taxon>
        <taxon>Bolidophyceae</taxon>
        <taxon>Parmales</taxon>
        <taxon>Triparmaceae</taxon>
        <taxon>Tetraparma</taxon>
    </lineage>
</organism>